<feature type="binding site" evidence="5">
    <location>
        <begin position="182"/>
        <end position="185"/>
    </location>
    <ligand>
        <name>substrate</name>
    </ligand>
</feature>
<dbReference type="HAMAP" id="MF_02126">
    <property type="entry name" value="RF_methyltr_PrmC"/>
    <property type="match status" value="1"/>
</dbReference>
<evidence type="ECO:0000256" key="3">
    <source>
        <dbReference type="ARBA" id="ARBA00022691"/>
    </source>
</evidence>
<evidence type="ECO:0000313" key="8">
    <source>
        <dbReference type="EMBL" id="SER48559.1"/>
    </source>
</evidence>
<feature type="binding site" evidence="5">
    <location>
        <position position="139"/>
    </location>
    <ligand>
        <name>S-adenosyl-L-methionine</name>
        <dbReference type="ChEBI" id="CHEBI:59789"/>
    </ligand>
</feature>
<dbReference type="PROSITE" id="PS00092">
    <property type="entry name" value="N6_MTASE"/>
    <property type="match status" value="1"/>
</dbReference>
<evidence type="ECO:0000256" key="1">
    <source>
        <dbReference type="ARBA" id="ARBA00022603"/>
    </source>
</evidence>
<dbReference type="InterPro" id="IPR040758">
    <property type="entry name" value="PrmC_N"/>
</dbReference>
<dbReference type="Pfam" id="PF17827">
    <property type="entry name" value="PrmC_N"/>
    <property type="match status" value="1"/>
</dbReference>
<reference evidence="8 9" key="1">
    <citation type="submission" date="2016-10" db="EMBL/GenBank/DDBJ databases">
        <authorList>
            <person name="de Groot N.N."/>
        </authorList>
    </citation>
    <scope>NUCLEOTIDE SEQUENCE [LARGE SCALE GENOMIC DNA]</scope>
    <source>
        <strain evidence="8 9">DSM 23042</strain>
    </source>
</reference>
<feature type="domain" description="Release factor glutamine methyltransferase N-terminal" evidence="7">
    <location>
        <begin position="5"/>
        <end position="75"/>
    </location>
</feature>
<sequence length="278" mass="28748">MTGDEALRAAIPRLRDAGIEGAPRDARWLLAHALGIEPGRVPLVSGDTLPEAAAQAFEAAVARRVARVPVSQITGRRAFYGRDFAVTSDTLDPRPETEQIVALALEAPFARVLDLGTGTGCLLLTLLAECPGATGLGTDLSGAACAVARRNAAALEVADRAGIVAGDWFAPVTGTFDLIVSNPPYIAAAEMPDLAPEVRDHDPRAALTDEADGLSAYRVIAAGAGAHLSPGGRLLVEIGAGQGAAVAALFRQAGLDAVAVHRDIDSRDRVVTARKKDV</sequence>
<organism evidence="8 9">
    <name type="scientific">Tranquillimonas rosea</name>
    <dbReference type="NCBI Taxonomy" id="641238"/>
    <lineage>
        <taxon>Bacteria</taxon>
        <taxon>Pseudomonadati</taxon>
        <taxon>Pseudomonadota</taxon>
        <taxon>Alphaproteobacteria</taxon>
        <taxon>Rhodobacterales</taxon>
        <taxon>Roseobacteraceae</taxon>
        <taxon>Tranquillimonas</taxon>
    </lineage>
</organism>
<dbReference type="GO" id="GO:0003676">
    <property type="term" value="F:nucleic acid binding"/>
    <property type="evidence" value="ECO:0007669"/>
    <property type="project" value="InterPro"/>
</dbReference>
<dbReference type="AlphaFoldDB" id="A0A1H9PL72"/>
<dbReference type="InterPro" id="IPR050320">
    <property type="entry name" value="N5-glutamine_MTase"/>
</dbReference>
<dbReference type="RefSeq" id="WP_092687114.1">
    <property type="nucleotide sequence ID" value="NZ_FOGU01000001.1"/>
</dbReference>
<comment type="function">
    <text evidence="5">Methylates the class 1 translation termination release factors RF1/PrfA and RF2/PrfB on the glutamine residue of the universally conserved GGQ motif.</text>
</comment>
<protein>
    <recommendedName>
        <fullName evidence="5">Release factor glutamine methyltransferase</fullName>
        <shortName evidence="5">RF MTase</shortName>
        <ecNumber evidence="5">2.1.1.297</ecNumber>
    </recommendedName>
    <alternativeName>
        <fullName evidence="5">N5-glutamine methyltransferase PrmC</fullName>
    </alternativeName>
    <alternativeName>
        <fullName evidence="5">Protein-(glutamine-N5) MTase PrmC</fullName>
    </alternativeName>
    <alternativeName>
        <fullName evidence="5">Protein-glutamine N-methyltransferase PrmC</fullName>
    </alternativeName>
</protein>
<dbReference type="Pfam" id="PF05175">
    <property type="entry name" value="MTS"/>
    <property type="match status" value="1"/>
</dbReference>
<feature type="binding site" evidence="5">
    <location>
        <begin position="116"/>
        <end position="120"/>
    </location>
    <ligand>
        <name>S-adenosyl-L-methionine</name>
        <dbReference type="ChEBI" id="CHEBI:59789"/>
    </ligand>
</feature>
<evidence type="ECO:0000313" key="9">
    <source>
        <dbReference type="Proteomes" id="UP000198885"/>
    </source>
</evidence>
<keyword evidence="2 5" id="KW-0808">Transferase</keyword>
<dbReference type="GO" id="GO:0102559">
    <property type="term" value="F:peptide chain release factor N(5)-glutamine methyltransferase activity"/>
    <property type="evidence" value="ECO:0007669"/>
    <property type="project" value="UniProtKB-EC"/>
</dbReference>
<comment type="catalytic activity">
    <reaction evidence="4 5">
        <text>L-glutaminyl-[peptide chain release factor] + S-adenosyl-L-methionine = N(5)-methyl-L-glutaminyl-[peptide chain release factor] + S-adenosyl-L-homocysteine + H(+)</text>
        <dbReference type="Rhea" id="RHEA:42896"/>
        <dbReference type="Rhea" id="RHEA-COMP:10271"/>
        <dbReference type="Rhea" id="RHEA-COMP:10272"/>
        <dbReference type="ChEBI" id="CHEBI:15378"/>
        <dbReference type="ChEBI" id="CHEBI:30011"/>
        <dbReference type="ChEBI" id="CHEBI:57856"/>
        <dbReference type="ChEBI" id="CHEBI:59789"/>
        <dbReference type="ChEBI" id="CHEBI:61891"/>
        <dbReference type="EC" id="2.1.1.297"/>
    </reaction>
</comment>
<dbReference type="OrthoDB" id="9800643at2"/>
<feature type="domain" description="Methyltransferase small" evidence="6">
    <location>
        <begin position="104"/>
        <end position="190"/>
    </location>
</feature>
<evidence type="ECO:0000256" key="5">
    <source>
        <dbReference type="HAMAP-Rule" id="MF_02126"/>
    </source>
</evidence>
<accession>A0A1H9PL72</accession>
<keyword evidence="1 5" id="KW-0489">Methyltransferase</keyword>
<dbReference type="InterPro" id="IPR019874">
    <property type="entry name" value="RF_methyltr_PrmC"/>
</dbReference>
<name>A0A1H9PL72_9RHOB</name>
<dbReference type="SUPFAM" id="SSF53335">
    <property type="entry name" value="S-adenosyl-L-methionine-dependent methyltransferases"/>
    <property type="match status" value="1"/>
</dbReference>
<dbReference type="NCBIfam" id="TIGR00536">
    <property type="entry name" value="hemK_fam"/>
    <property type="match status" value="1"/>
</dbReference>
<evidence type="ECO:0000256" key="2">
    <source>
        <dbReference type="ARBA" id="ARBA00022679"/>
    </source>
</evidence>
<dbReference type="Proteomes" id="UP000198885">
    <property type="component" value="Unassembled WGS sequence"/>
</dbReference>
<dbReference type="InterPro" id="IPR002052">
    <property type="entry name" value="DNA_methylase_N6_adenine_CS"/>
</dbReference>
<comment type="similarity">
    <text evidence="5">Belongs to the protein N5-glutamine methyltransferase family. PrmC subfamily.</text>
</comment>
<dbReference type="PANTHER" id="PTHR18895">
    <property type="entry name" value="HEMK METHYLTRANSFERASE"/>
    <property type="match status" value="1"/>
</dbReference>
<dbReference type="Gene3D" id="3.40.50.150">
    <property type="entry name" value="Vaccinia Virus protein VP39"/>
    <property type="match status" value="1"/>
</dbReference>
<keyword evidence="3 5" id="KW-0949">S-adenosyl-L-methionine</keyword>
<dbReference type="InterPro" id="IPR029063">
    <property type="entry name" value="SAM-dependent_MTases_sf"/>
</dbReference>
<dbReference type="EMBL" id="FOGU01000001">
    <property type="protein sequence ID" value="SER48559.1"/>
    <property type="molecule type" value="Genomic_DNA"/>
</dbReference>
<keyword evidence="9" id="KW-1185">Reference proteome</keyword>
<feature type="binding site" evidence="5">
    <location>
        <position position="182"/>
    </location>
    <ligand>
        <name>S-adenosyl-L-methionine</name>
        <dbReference type="ChEBI" id="CHEBI:59789"/>
    </ligand>
</feature>
<dbReference type="STRING" id="641238.SAMN04490244_101223"/>
<gene>
    <name evidence="5" type="primary">prmC</name>
    <name evidence="8" type="ORF">SAMN04490244_101223</name>
</gene>
<dbReference type="EC" id="2.1.1.297" evidence="5"/>
<feature type="binding site" evidence="5">
    <location>
        <position position="168"/>
    </location>
    <ligand>
        <name>S-adenosyl-L-methionine</name>
        <dbReference type="ChEBI" id="CHEBI:59789"/>
    </ligand>
</feature>
<dbReference type="InterPro" id="IPR007848">
    <property type="entry name" value="Small_mtfrase_dom"/>
</dbReference>
<evidence type="ECO:0000259" key="7">
    <source>
        <dbReference type="Pfam" id="PF17827"/>
    </source>
</evidence>
<dbReference type="Gene3D" id="1.10.8.10">
    <property type="entry name" value="DNA helicase RuvA subunit, C-terminal domain"/>
    <property type="match status" value="1"/>
</dbReference>
<dbReference type="GO" id="GO:0032259">
    <property type="term" value="P:methylation"/>
    <property type="evidence" value="ECO:0007669"/>
    <property type="project" value="UniProtKB-KW"/>
</dbReference>
<evidence type="ECO:0000256" key="4">
    <source>
        <dbReference type="ARBA" id="ARBA00048391"/>
    </source>
</evidence>
<dbReference type="InterPro" id="IPR004556">
    <property type="entry name" value="HemK-like"/>
</dbReference>
<dbReference type="NCBIfam" id="TIGR03534">
    <property type="entry name" value="RF_mod_PrmC"/>
    <property type="match status" value="1"/>
</dbReference>
<evidence type="ECO:0000259" key="6">
    <source>
        <dbReference type="Pfam" id="PF05175"/>
    </source>
</evidence>
<dbReference type="PANTHER" id="PTHR18895:SF74">
    <property type="entry name" value="MTRF1L RELEASE FACTOR GLUTAMINE METHYLTRANSFERASE"/>
    <property type="match status" value="1"/>
</dbReference>
<proteinExistence type="inferred from homology"/>